<dbReference type="RefSeq" id="WP_176613161.1">
    <property type="nucleotide sequence ID" value="NZ_JABXXR010000030.1"/>
</dbReference>
<dbReference type="PIRSF" id="PIRSF032025">
    <property type="entry name" value="UCP032025"/>
    <property type="match status" value="1"/>
</dbReference>
<protein>
    <submittedName>
        <fullName evidence="1">DUF1489 domain-containing protein</fullName>
    </submittedName>
</protein>
<evidence type="ECO:0000313" key="1">
    <source>
        <dbReference type="EMBL" id="NVN40190.1"/>
    </source>
</evidence>
<dbReference type="Proteomes" id="UP000585665">
    <property type="component" value="Unassembled WGS sequence"/>
</dbReference>
<dbReference type="AlphaFoldDB" id="A0A850PCE3"/>
<proteinExistence type="predicted"/>
<reference evidence="1 2" key="1">
    <citation type="submission" date="2020-06" db="EMBL/GenBank/DDBJ databases">
        <title>Description of novel acetic acid bacteria.</title>
        <authorList>
            <person name="Sombolestani A."/>
        </authorList>
    </citation>
    <scope>NUCLEOTIDE SEQUENCE [LARGE SCALE GENOMIC DNA]</scope>
    <source>
        <strain evidence="1 2">LMG 27010</strain>
    </source>
</reference>
<name>A0A850PCE3_9PROT</name>
<gene>
    <name evidence="1" type="ORF">HUK82_06370</name>
</gene>
<sequence length="133" mass="14247">MVKLAVGVSSIADMAELHARQPGDAIIVRTRMFPKQAEALLAGGSLFRVIAGSIQCRQRILRIDTGERDDGVACAIIALDRAIVPVLPRAMRPFQGWRYLKAADAPPDLSAMASSTGDLPPDLRRALGALCLL</sequence>
<comment type="caution">
    <text evidence="1">The sequence shown here is derived from an EMBL/GenBank/DDBJ whole genome shotgun (WGS) entry which is preliminary data.</text>
</comment>
<evidence type="ECO:0000313" key="2">
    <source>
        <dbReference type="Proteomes" id="UP000585665"/>
    </source>
</evidence>
<dbReference type="Pfam" id="PF07370">
    <property type="entry name" value="DUF1489"/>
    <property type="match status" value="1"/>
</dbReference>
<organism evidence="1 2">
    <name type="scientific">Ameyamaea chiangmaiensis</name>
    <dbReference type="NCBI Taxonomy" id="442969"/>
    <lineage>
        <taxon>Bacteria</taxon>
        <taxon>Pseudomonadati</taxon>
        <taxon>Pseudomonadota</taxon>
        <taxon>Alphaproteobacteria</taxon>
        <taxon>Acetobacterales</taxon>
        <taxon>Acetobacteraceae</taxon>
        <taxon>Ameyamaea</taxon>
    </lineage>
</organism>
<dbReference type="EMBL" id="JABXXR010000030">
    <property type="protein sequence ID" value="NVN40190.1"/>
    <property type="molecule type" value="Genomic_DNA"/>
</dbReference>
<keyword evidence="2" id="KW-1185">Reference proteome</keyword>
<dbReference type="InterPro" id="IPR008320">
    <property type="entry name" value="UCP032025"/>
</dbReference>
<accession>A0A850PCE3</accession>